<feature type="compositionally biased region" description="Polar residues" evidence="7">
    <location>
        <begin position="350"/>
        <end position="359"/>
    </location>
</feature>
<keyword evidence="10" id="KW-1185">Reference proteome</keyword>
<keyword evidence="2" id="KW-0479">Metal-binding</keyword>
<evidence type="ECO:0000259" key="8">
    <source>
        <dbReference type="PROSITE" id="PS50114"/>
    </source>
</evidence>
<evidence type="ECO:0000256" key="6">
    <source>
        <dbReference type="PROSITE-ProRule" id="PRU00094"/>
    </source>
</evidence>
<evidence type="ECO:0000256" key="1">
    <source>
        <dbReference type="ARBA" id="ARBA00004123"/>
    </source>
</evidence>
<evidence type="ECO:0000256" key="7">
    <source>
        <dbReference type="SAM" id="MobiDB-lite"/>
    </source>
</evidence>
<keyword evidence="3 6" id="KW-0863">Zinc-finger</keyword>
<dbReference type="Pfam" id="PF00320">
    <property type="entry name" value="GATA"/>
    <property type="match status" value="2"/>
</dbReference>
<feature type="compositionally biased region" description="Polar residues" evidence="7">
    <location>
        <begin position="198"/>
        <end position="208"/>
    </location>
</feature>
<dbReference type="PROSITE" id="PS50114">
    <property type="entry name" value="GATA_ZN_FINGER_2"/>
    <property type="match status" value="2"/>
</dbReference>
<feature type="compositionally biased region" description="Basic and acidic residues" evidence="7">
    <location>
        <begin position="56"/>
        <end position="69"/>
    </location>
</feature>
<feature type="region of interest" description="Disordered" evidence="7">
    <location>
        <begin position="1"/>
        <end position="74"/>
    </location>
</feature>
<feature type="compositionally biased region" description="Low complexity" evidence="7">
    <location>
        <begin position="10"/>
        <end position="27"/>
    </location>
</feature>
<comment type="caution">
    <text evidence="9">The sequence shown here is derived from an EMBL/GenBank/DDBJ whole genome shotgun (WGS) entry which is preliminary data.</text>
</comment>
<dbReference type="PRINTS" id="PR00619">
    <property type="entry name" value="GATAZNFINGER"/>
</dbReference>
<dbReference type="Gene3D" id="3.30.50.10">
    <property type="entry name" value="Erythroid Transcription Factor GATA-1, subunit A"/>
    <property type="match status" value="2"/>
</dbReference>
<feature type="region of interest" description="Disordered" evidence="7">
    <location>
        <begin position="94"/>
        <end position="118"/>
    </location>
</feature>
<dbReference type="GO" id="GO:0045944">
    <property type="term" value="P:positive regulation of transcription by RNA polymerase II"/>
    <property type="evidence" value="ECO:0007669"/>
    <property type="project" value="TreeGrafter"/>
</dbReference>
<evidence type="ECO:0000256" key="3">
    <source>
        <dbReference type="ARBA" id="ARBA00022771"/>
    </source>
</evidence>
<name>A0AAD7FD44_9AGAR</name>
<dbReference type="GO" id="GO:0045165">
    <property type="term" value="P:cell fate commitment"/>
    <property type="evidence" value="ECO:0007669"/>
    <property type="project" value="TreeGrafter"/>
</dbReference>
<dbReference type="InterPro" id="IPR000679">
    <property type="entry name" value="Znf_GATA"/>
</dbReference>
<dbReference type="GO" id="GO:0008270">
    <property type="term" value="F:zinc ion binding"/>
    <property type="evidence" value="ECO:0007669"/>
    <property type="project" value="UniProtKB-KW"/>
</dbReference>
<evidence type="ECO:0000256" key="4">
    <source>
        <dbReference type="ARBA" id="ARBA00022833"/>
    </source>
</evidence>
<evidence type="ECO:0000313" key="9">
    <source>
        <dbReference type="EMBL" id="KAJ7613102.1"/>
    </source>
</evidence>
<feature type="region of interest" description="Disordered" evidence="7">
    <location>
        <begin position="148"/>
        <end position="225"/>
    </location>
</feature>
<feature type="compositionally biased region" description="Basic residues" evidence="7">
    <location>
        <begin position="310"/>
        <end position="320"/>
    </location>
</feature>
<organism evidence="9 10">
    <name type="scientific">Roridomyces roridus</name>
    <dbReference type="NCBI Taxonomy" id="1738132"/>
    <lineage>
        <taxon>Eukaryota</taxon>
        <taxon>Fungi</taxon>
        <taxon>Dikarya</taxon>
        <taxon>Basidiomycota</taxon>
        <taxon>Agaricomycotina</taxon>
        <taxon>Agaricomycetes</taxon>
        <taxon>Agaricomycetidae</taxon>
        <taxon>Agaricales</taxon>
        <taxon>Marasmiineae</taxon>
        <taxon>Mycenaceae</taxon>
        <taxon>Roridomyces</taxon>
    </lineage>
</organism>
<feature type="compositionally biased region" description="Basic residues" evidence="7">
    <location>
        <begin position="167"/>
        <end position="179"/>
    </location>
</feature>
<dbReference type="PANTHER" id="PTHR10071:SF312">
    <property type="entry name" value="GATA-TYPE DOMAIN-CONTAINING PROTEIN"/>
    <property type="match status" value="1"/>
</dbReference>
<dbReference type="Proteomes" id="UP001221142">
    <property type="component" value="Unassembled WGS sequence"/>
</dbReference>
<feature type="domain" description="GATA-type" evidence="8">
    <location>
        <begin position="204"/>
        <end position="247"/>
    </location>
</feature>
<keyword evidence="5" id="KW-0539">Nucleus</keyword>
<evidence type="ECO:0000256" key="2">
    <source>
        <dbReference type="ARBA" id="ARBA00022723"/>
    </source>
</evidence>
<dbReference type="GO" id="GO:0000122">
    <property type="term" value="P:negative regulation of transcription by RNA polymerase II"/>
    <property type="evidence" value="ECO:0007669"/>
    <property type="project" value="TreeGrafter"/>
</dbReference>
<gene>
    <name evidence="9" type="ORF">FB45DRAFT_843023</name>
</gene>
<dbReference type="SUPFAM" id="SSF57716">
    <property type="entry name" value="Glucocorticoid receptor-like (DNA-binding domain)"/>
    <property type="match status" value="2"/>
</dbReference>
<dbReference type="EMBL" id="JARKIF010000029">
    <property type="protein sequence ID" value="KAJ7613102.1"/>
    <property type="molecule type" value="Genomic_DNA"/>
</dbReference>
<evidence type="ECO:0000313" key="10">
    <source>
        <dbReference type="Proteomes" id="UP001221142"/>
    </source>
</evidence>
<dbReference type="PANTHER" id="PTHR10071">
    <property type="entry name" value="TRANSCRIPTION FACTOR GATA FAMILY MEMBER"/>
    <property type="match status" value="1"/>
</dbReference>
<feature type="compositionally biased region" description="Basic and acidic residues" evidence="7">
    <location>
        <begin position="321"/>
        <end position="331"/>
    </location>
</feature>
<dbReference type="SMART" id="SM00401">
    <property type="entry name" value="ZnF_GATA"/>
    <property type="match status" value="2"/>
</dbReference>
<keyword evidence="4" id="KW-0862">Zinc</keyword>
<sequence>MRNINESVCSGSDTSSIAASSGSPPRSNLARYDIGDWAQGVGPPDEEQWSYYSPSEHPRTESFTPDEHNLSSARYSASASSISLHTPAILATNTPANIPARPTRHPRMDNHPASPYSSSGFGYSAPTDPALDFSGLIPMYDTTARYPRYSPHSSASESPPLTYFPNPHHHVQQHHHHPYLPRPQPSTSRSNGGGGGATSTPSDGTTKKSCSHCHVTTTPLRRREPTTNRPLCNACWLYLQLRNRLPPQELIDADNDDAEEEGPQISDADYTGPKCTHCGTRQTSVWRRDKEGLQLCNACGVYERLRGKKRPLSSRRKKGVPRSERGADGRGVRYKPYAGAGVKLPPLNAQLPSATSSEKPNIAGEDTV</sequence>
<evidence type="ECO:0000256" key="5">
    <source>
        <dbReference type="ARBA" id="ARBA00023242"/>
    </source>
</evidence>
<feature type="region of interest" description="Disordered" evidence="7">
    <location>
        <begin position="310"/>
        <end position="368"/>
    </location>
</feature>
<dbReference type="GO" id="GO:0005634">
    <property type="term" value="C:nucleus"/>
    <property type="evidence" value="ECO:0007669"/>
    <property type="project" value="UniProtKB-SubCell"/>
</dbReference>
<comment type="subcellular location">
    <subcellularLocation>
        <location evidence="1">Nucleus</location>
    </subcellularLocation>
</comment>
<dbReference type="AlphaFoldDB" id="A0AAD7FD44"/>
<proteinExistence type="predicted"/>
<protein>
    <recommendedName>
        <fullName evidence="8">GATA-type domain-containing protein</fullName>
    </recommendedName>
</protein>
<feature type="domain" description="GATA-type" evidence="8">
    <location>
        <begin position="269"/>
        <end position="325"/>
    </location>
</feature>
<dbReference type="CDD" id="cd00202">
    <property type="entry name" value="ZnF_GATA"/>
    <property type="match status" value="2"/>
</dbReference>
<dbReference type="InterPro" id="IPR013088">
    <property type="entry name" value="Znf_NHR/GATA"/>
</dbReference>
<accession>A0AAD7FD44</accession>
<dbReference type="InterPro" id="IPR039355">
    <property type="entry name" value="Transcription_factor_GATA"/>
</dbReference>
<dbReference type="PROSITE" id="PS00344">
    <property type="entry name" value="GATA_ZN_FINGER_1"/>
    <property type="match status" value="1"/>
</dbReference>
<dbReference type="GO" id="GO:0000981">
    <property type="term" value="F:DNA-binding transcription factor activity, RNA polymerase II-specific"/>
    <property type="evidence" value="ECO:0007669"/>
    <property type="project" value="TreeGrafter"/>
</dbReference>
<reference evidence="9" key="1">
    <citation type="submission" date="2023-03" db="EMBL/GenBank/DDBJ databases">
        <title>Massive genome expansion in bonnet fungi (Mycena s.s.) driven by repeated elements and novel gene families across ecological guilds.</title>
        <authorList>
            <consortium name="Lawrence Berkeley National Laboratory"/>
            <person name="Harder C.B."/>
            <person name="Miyauchi S."/>
            <person name="Viragh M."/>
            <person name="Kuo A."/>
            <person name="Thoen E."/>
            <person name="Andreopoulos B."/>
            <person name="Lu D."/>
            <person name="Skrede I."/>
            <person name="Drula E."/>
            <person name="Henrissat B."/>
            <person name="Morin E."/>
            <person name="Kohler A."/>
            <person name="Barry K."/>
            <person name="LaButti K."/>
            <person name="Morin E."/>
            <person name="Salamov A."/>
            <person name="Lipzen A."/>
            <person name="Mereny Z."/>
            <person name="Hegedus B."/>
            <person name="Baldrian P."/>
            <person name="Stursova M."/>
            <person name="Weitz H."/>
            <person name="Taylor A."/>
            <person name="Grigoriev I.V."/>
            <person name="Nagy L.G."/>
            <person name="Martin F."/>
            <person name="Kauserud H."/>
        </authorList>
    </citation>
    <scope>NUCLEOTIDE SEQUENCE</scope>
    <source>
        <strain evidence="9">9284</strain>
    </source>
</reference>
<dbReference type="GO" id="GO:0000978">
    <property type="term" value="F:RNA polymerase II cis-regulatory region sequence-specific DNA binding"/>
    <property type="evidence" value="ECO:0007669"/>
    <property type="project" value="TreeGrafter"/>
</dbReference>